<protein>
    <submittedName>
        <fullName evidence="2">Uncharacterized protein</fullName>
    </submittedName>
</protein>
<accession>A0A7Y0LY13</accession>
<evidence type="ECO:0000313" key="3">
    <source>
        <dbReference type="Proteomes" id="UP000562124"/>
    </source>
</evidence>
<reference evidence="2 3" key="1">
    <citation type="submission" date="2020-04" db="EMBL/GenBank/DDBJ databases">
        <title>Sequencing and Assembly of C. fimi.</title>
        <authorList>
            <person name="Ramsey A.R."/>
        </authorList>
    </citation>
    <scope>NUCLEOTIDE SEQUENCE [LARGE SCALE GENOMIC DNA]</scope>
    <source>
        <strain evidence="2 3">SB</strain>
    </source>
</reference>
<feature type="chain" id="PRO_5031503055" evidence="1">
    <location>
        <begin position="25"/>
        <end position="228"/>
    </location>
</feature>
<comment type="caution">
    <text evidence="2">The sequence shown here is derived from an EMBL/GenBank/DDBJ whole genome shotgun (WGS) entry which is preliminary data.</text>
</comment>
<dbReference type="Proteomes" id="UP000562124">
    <property type="component" value="Unassembled WGS sequence"/>
</dbReference>
<evidence type="ECO:0000313" key="2">
    <source>
        <dbReference type="EMBL" id="NMR20075.1"/>
    </source>
</evidence>
<sequence length="228" mass="23815">MRRIALAVSIAFIVTGSVTSAAQAEPQSDLAFEISPGVSVAVDDARVESELADRRIELDALAVAGDEVALESTSELGSGADVDSTLTVDFKDSAADFSILTEQGVSTTYAIDIVDLNDDRVELIFTDTATGQTSPYASDQGSLAAVPLILGIPLTVSVLESLLAAALDVVFATVAYAAVTEAINAINARGSQYQHFMAMRQSASLFIGNRLSLNGVIRLFAVGGVVRR</sequence>
<feature type="signal peptide" evidence="1">
    <location>
        <begin position="1"/>
        <end position="24"/>
    </location>
</feature>
<keyword evidence="3" id="KW-1185">Reference proteome</keyword>
<proteinExistence type="predicted"/>
<dbReference type="RefSeq" id="WP_169324458.1">
    <property type="nucleotide sequence ID" value="NZ_JABCJJ010000009.1"/>
</dbReference>
<gene>
    <name evidence="2" type="ORF">HIR71_07550</name>
</gene>
<name>A0A7Y0LY13_CELFI</name>
<keyword evidence="1" id="KW-0732">Signal</keyword>
<evidence type="ECO:0000256" key="1">
    <source>
        <dbReference type="SAM" id="SignalP"/>
    </source>
</evidence>
<organism evidence="2 3">
    <name type="scientific">Cellulomonas fimi</name>
    <dbReference type="NCBI Taxonomy" id="1708"/>
    <lineage>
        <taxon>Bacteria</taxon>
        <taxon>Bacillati</taxon>
        <taxon>Actinomycetota</taxon>
        <taxon>Actinomycetes</taxon>
        <taxon>Micrococcales</taxon>
        <taxon>Cellulomonadaceae</taxon>
        <taxon>Cellulomonas</taxon>
    </lineage>
</organism>
<dbReference type="AlphaFoldDB" id="A0A7Y0LY13"/>
<dbReference type="EMBL" id="JABCJJ010000009">
    <property type="protein sequence ID" value="NMR20075.1"/>
    <property type="molecule type" value="Genomic_DNA"/>
</dbReference>